<keyword evidence="3" id="KW-1185">Reference proteome</keyword>
<dbReference type="InterPro" id="IPR050169">
    <property type="entry name" value="Krueppel_C2H2_ZnF"/>
</dbReference>
<dbReference type="PANTHER" id="PTHR23232">
    <property type="entry name" value="KRAB DOMAIN C2H2 ZINC FINGER"/>
    <property type="match status" value="1"/>
</dbReference>
<sequence>MPIIPALSLPLRRSPLLALSGNPGTLSRIRQAAPFAKGRENRVFPHWVEEQKEQAELQSFAVEIRDREGRRNPSNPSQEVLFRRIPKENPSQDISGGKGQMKLSAFYDGDETVVEPPNQEGLVSYEEVAVYFSEEEWSQLDAHQKVLHWEVMLENQRNVASLCNNGEENNDSGEPFPVMVPGQEGKEDGETTVSGDVEAFMGQGNIERGLSSDSYTHHPCPPLSPQIRSSFLPLPGMLALRTESIRGRSQLQEGTEHAPGCSAGARHVLPDDLAKRGWGRILPFFPRCGGAGLLREAQRLPGSLAGTRMATRLPSSVSGGVQRDAALEASVETGQVFPRGARQGGGVRPKGGAVSPISWGSLCVLGGGESGQKSSCRLWVQVRGHVCEDRDGVLLPKLSPPTAKGLCRQTGGKRCRD</sequence>
<dbReference type="Gene3D" id="6.10.140.140">
    <property type="match status" value="1"/>
</dbReference>
<dbReference type="EMBL" id="JAOTOJ010000002">
    <property type="protein sequence ID" value="KAK9405315.1"/>
    <property type="molecule type" value="Genomic_DNA"/>
</dbReference>
<comment type="caution">
    <text evidence="2">The sequence shown here is derived from an EMBL/GenBank/DDBJ whole genome shotgun (WGS) entry which is preliminary data.</text>
</comment>
<dbReference type="GO" id="GO:0006355">
    <property type="term" value="P:regulation of DNA-templated transcription"/>
    <property type="evidence" value="ECO:0007669"/>
    <property type="project" value="InterPro"/>
</dbReference>
<dbReference type="Proteomes" id="UP001474421">
    <property type="component" value="Unassembled WGS sequence"/>
</dbReference>
<dbReference type="PROSITE" id="PS50805">
    <property type="entry name" value="KRAB"/>
    <property type="match status" value="1"/>
</dbReference>
<gene>
    <name evidence="2" type="ORF">NXF25_004089</name>
</gene>
<accession>A0AAW1BUA2</accession>
<dbReference type="AlphaFoldDB" id="A0AAW1BUA2"/>
<evidence type="ECO:0000313" key="3">
    <source>
        <dbReference type="Proteomes" id="UP001474421"/>
    </source>
</evidence>
<dbReference type="InterPro" id="IPR001909">
    <property type="entry name" value="KRAB"/>
</dbReference>
<protein>
    <submittedName>
        <fullName evidence="2">Zinc finger protein</fullName>
    </submittedName>
</protein>
<evidence type="ECO:0000313" key="2">
    <source>
        <dbReference type="EMBL" id="KAK9405315.1"/>
    </source>
</evidence>
<organism evidence="2 3">
    <name type="scientific">Crotalus adamanteus</name>
    <name type="common">Eastern diamondback rattlesnake</name>
    <dbReference type="NCBI Taxonomy" id="8729"/>
    <lineage>
        <taxon>Eukaryota</taxon>
        <taxon>Metazoa</taxon>
        <taxon>Chordata</taxon>
        <taxon>Craniata</taxon>
        <taxon>Vertebrata</taxon>
        <taxon>Euteleostomi</taxon>
        <taxon>Lepidosauria</taxon>
        <taxon>Squamata</taxon>
        <taxon>Bifurcata</taxon>
        <taxon>Unidentata</taxon>
        <taxon>Episquamata</taxon>
        <taxon>Toxicofera</taxon>
        <taxon>Serpentes</taxon>
        <taxon>Colubroidea</taxon>
        <taxon>Viperidae</taxon>
        <taxon>Crotalinae</taxon>
        <taxon>Crotalus</taxon>
    </lineage>
</organism>
<name>A0AAW1BUA2_CROAD</name>
<evidence type="ECO:0000259" key="1">
    <source>
        <dbReference type="PROSITE" id="PS50805"/>
    </source>
</evidence>
<dbReference type="Pfam" id="PF01352">
    <property type="entry name" value="KRAB"/>
    <property type="match status" value="1"/>
</dbReference>
<feature type="domain" description="KRAB" evidence="1">
    <location>
        <begin position="123"/>
        <end position="201"/>
    </location>
</feature>
<dbReference type="PANTHER" id="PTHR23232:SF142">
    <property type="entry name" value="GASTRULA ZINC FINGER PROTEIN XLCGF57.1-LIKE-RELATED"/>
    <property type="match status" value="1"/>
</dbReference>
<reference evidence="2 3" key="1">
    <citation type="journal article" date="2024" name="Proc. Natl. Acad. Sci. U.S.A.">
        <title>The genetic regulatory architecture and epigenomic basis for age-related changes in rattlesnake venom.</title>
        <authorList>
            <person name="Hogan M.P."/>
            <person name="Holding M.L."/>
            <person name="Nystrom G.S."/>
            <person name="Colston T.J."/>
            <person name="Bartlett D.A."/>
            <person name="Mason A.J."/>
            <person name="Ellsworth S.A."/>
            <person name="Rautsaw R.M."/>
            <person name="Lawrence K.C."/>
            <person name="Strickland J.L."/>
            <person name="He B."/>
            <person name="Fraser P."/>
            <person name="Margres M.J."/>
            <person name="Gilbert D.M."/>
            <person name="Gibbs H.L."/>
            <person name="Parkinson C.L."/>
            <person name="Rokyta D.R."/>
        </authorList>
    </citation>
    <scope>NUCLEOTIDE SEQUENCE [LARGE SCALE GENOMIC DNA]</scope>
    <source>
        <strain evidence="2">DRR0105</strain>
    </source>
</reference>
<dbReference type="SMART" id="SM00349">
    <property type="entry name" value="KRAB"/>
    <property type="match status" value="1"/>
</dbReference>
<dbReference type="SUPFAM" id="SSF109640">
    <property type="entry name" value="KRAB domain (Kruppel-associated box)"/>
    <property type="match status" value="1"/>
</dbReference>
<proteinExistence type="predicted"/>
<dbReference type="InterPro" id="IPR036051">
    <property type="entry name" value="KRAB_dom_sf"/>
</dbReference>
<dbReference type="CDD" id="cd07765">
    <property type="entry name" value="KRAB_A-box"/>
    <property type="match status" value="1"/>
</dbReference>